<evidence type="ECO:0000256" key="1">
    <source>
        <dbReference type="ARBA" id="ARBA00023125"/>
    </source>
</evidence>
<dbReference type="PROSITE" id="PS50935">
    <property type="entry name" value="SSB"/>
    <property type="match status" value="1"/>
</dbReference>
<dbReference type="GO" id="GO:0003697">
    <property type="term" value="F:single-stranded DNA binding"/>
    <property type="evidence" value="ECO:0007669"/>
    <property type="project" value="InterPro"/>
</dbReference>
<proteinExistence type="predicted"/>
<dbReference type="InterPro" id="IPR000424">
    <property type="entry name" value="Primosome_PriB/ssb"/>
</dbReference>
<dbReference type="InterPro" id="IPR012340">
    <property type="entry name" value="NA-bd_OB-fold"/>
</dbReference>
<dbReference type="Proteomes" id="UP001240236">
    <property type="component" value="Unassembled WGS sequence"/>
</dbReference>
<keyword evidence="1 2" id="KW-0238">DNA-binding</keyword>
<evidence type="ECO:0000313" key="4">
    <source>
        <dbReference type="Proteomes" id="UP001240236"/>
    </source>
</evidence>
<dbReference type="AlphaFoldDB" id="A0AAE4AYL4"/>
<dbReference type="RefSeq" id="WP_307240511.1">
    <property type="nucleotide sequence ID" value="NZ_JAUSUZ010000001.1"/>
</dbReference>
<evidence type="ECO:0000256" key="2">
    <source>
        <dbReference type="PROSITE-ProRule" id="PRU00252"/>
    </source>
</evidence>
<keyword evidence="4" id="KW-1185">Reference proteome</keyword>
<reference evidence="3 4" key="1">
    <citation type="submission" date="2023-07" db="EMBL/GenBank/DDBJ databases">
        <title>Sequencing the genomes of 1000 actinobacteria strains.</title>
        <authorList>
            <person name="Klenk H.-P."/>
        </authorList>
    </citation>
    <scope>NUCLEOTIDE SEQUENCE [LARGE SCALE GENOMIC DNA]</scope>
    <source>
        <strain evidence="3 4">DSM 44709</strain>
    </source>
</reference>
<dbReference type="Pfam" id="PF00436">
    <property type="entry name" value="SSB"/>
    <property type="match status" value="1"/>
</dbReference>
<protein>
    <submittedName>
        <fullName evidence="3">Single-strand DNA-binding protein</fullName>
    </submittedName>
</protein>
<dbReference type="EMBL" id="JAUSUZ010000001">
    <property type="protein sequence ID" value="MDQ0366871.1"/>
    <property type="molecule type" value="Genomic_DNA"/>
</dbReference>
<accession>A0AAE4AYL4</accession>
<organism evidence="3 4">
    <name type="scientific">Catenuloplanes indicus</name>
    <dbReference type="NCBI Taxonomy" id="137267"/>
    <lineage>
        <taxon>Bacteria</taxon>
        <taxon>Bacillati</taxon>
        <taxon>Actinomycetota</taxon>
        <taxon>Actinomycetes</taxon>
        <taxon>Micromonosporales</taxon>
        <taxon>Micromonosporaceae</taxon>
        <taxon>Catenuloplanes</taxon>
    </lineage>
</organism>
<gene>
    <name evidence="3" type="ORF">J2S42_003540</name>
</gene>
<comment type="caution">
    <text evidence="3">The sequence shown here is derived from an EMBL/GenBank/DDBJ whole genome shotgun (WGS) entry which is preliminary data.</text>
</comment>
<dbReference type="CDD" id="cd04496">
    <property type="entry name" value="SSB_OBF"/>
    <property type="match status" value="1"/>
</dbReference>
<name>A0AAE4AYL4_9ACTN</name>
<dbReference type="Gene3D" id="2.40.50.140">
    <property type="entry name" value="Nucleic acid-binding proteins"/>
    <property type="match status" value="1"/>
</dbReference>
<sequence length="145" mass="15826">MLFNFTFEGNLADAPELRITPSGKALCRMRVGHNTRRRTTSGEWVNGPTMWVTVTAWETLAERCADLRKGDTIVVDARDDLTAWPFLAQGSDKPGAQLQVTAANISLSLRFNPAASSRPARTNEAGDFADAWAHAEPADDLQPAL</sequence>
<dbReference type="SUPFAM" id="SSF50249">
    <property type="entry name" value="Nucleic acid-binding proteins"/>
    <property type="match status" value="1"/>
</dbReference>
<evidence type="ECO:0000313" key="3">
    <source>
        <dbReference type="EMBL" id="MDQ0366871.1"/>
    </source>
</evidence>